<name>A0A9D4EKQ4_DREPO</name>
<dbReference type="EMBL" id="JAIWYP010000008">
    <property type="protein sequence ID" value="KAH3782484.1"/>
    <property type="molecule type" value="Genomic_DNA"/>
</dbReference>
<reference evidence="1" key="1">
    <citation type="journal article" date="2019" name="bioRxiv">
        <title>The Genome of the Zebra Mussel, Dreissena polymorpha: A Resource for Invasive Species Research.</title>
        <authorList>
            <person name="McCartney M.A."/>
            <person name="Auch B."/>
            <person name="Kono T."/>
            <person name="Mallez S."/>
            <person name="Zhang Y."/>
            <person name="Obille A."/>
            <person name="Becker A."/>
            <person name="Abrahante J.E."/>
            <person name="Garbe J."/>
            <person name="Badalamenti J.P."/>
            <person name="Herman A."/>
            <person name="Mangelson H."/>
            <person name="Liachko I."/>
            <person name="Sullivan S."/>
            <person name="Sone E.D."/>
            <person name="Koren S."/>
            <person name="Silverstein K.A.T."/>
            <person name="Beckman K.B."/>
            <person name="Gohl D.M."/>
        </authorList>
    </citation>
    <scope>NUCLEOTIDE SEQUENCE</scope>
    <source>
        <strain evidence="1">Duluth1</strain>
        <tissue evidence="1">Whole animal</tissue>
    </source>
</reference>
<evidence type="ECO:0000313" key="2">
    <source>
        <dbReference type="Proteomes" id="UP000828390"/>
    </source>
</evidence>
<comment type="caution">
    <text evidence="1">The sequence shown here is derived from an EMBL/GenBank/DDBJ whole genome shotgun (WGS) entry which is preliminary data.</text>
</comment>
<evidence type="ECO:0000313" key="1">
    <source>
        <dbReference type="EMBL" id="KAH3782484.1"/>
    </source>
</evidence>
<gene>
    <name evidence="1" type="ORF">DPMN_160399</name>
</gene>
<dbReference type="AlphaFoldDB" id="A0A9D4EKQ4"/>
<protein>
    <submittedName>
        <fullName evidence="1">Uncharacterized protein</fullName>
    </submittedName>
</protein>
<reference evidence="1" key="2">
    <citation type="submission" date="2020-11" db="EMBL/GenBank/DDBJ databases">
        <authorList>
            <person name="McCartney M.A."/>
            <person name="Auch B."/>
            <person name="Kono T."/>
            <person name="Mallez S."/>
            <person name="Becker A."/>
            <person name="Gohl D.M."/>
            <person name="Silverstein K.A.T."/>
            <person name="Koren S."/>
            <person name="Bechman K.B."/>
            <person name="Herman A."/>
            <person name="Abrahante J.E."/>
            <person name="Garbe J."/>
        </authorList>
    </citation>
    <scope>NUCLEOTIDE SEQUENCE</scope>
    <source>
        <strain evidence="1">Duluth1</strain>
        <tissue evidence="1">Whole animal</tissue>
    </source>
</reference>
<accession>A0A9D4EKQ4</accession>
<organism evidence="1 2">
    <name type="scientific">Dreissena polymorpha</name>
    <name type="common">Zebra mussel</name>
    <name type="synonym">Mytilus polymorpha</name>
    <dbReference type="NCBI Taxonomy" id="45954"/>
    <lineage>
        <taxon>Eukaryota</taxon>
        <taxon>Metazoa</taxon>
        <taxon>Spiralia</taxon>
        <taxon>Lophotrochozoa</taxon>
        <taxon>Mollusca</taxon>
        <taxon>Bivalvia</taxon>
        <taxon>Autobranchia</taxon>
        <taxon>Heteroconchia</taxon>
        <taxon>Euheterodonta</taxon>
        <taxon>Imparidentia</taxon>
        <taxon>Neoheterodontei</taxon>
        <taxon>Myida</taxon>
        <taxon>Dreissenoidea</taxon>
        <taxon>Dreissenidae</taxon>
        <taxon>Dreissena</taxon>
    </lineage>
</organism>
<keyword evidence="2" id="KW-1185">Reference proteome</keyword>
<dbReference type="Proteomes" id="UP000828390">
    <property type="component" value="Unassembled WGS sequence"/>
</dbReference>
<proteinExistence type="predicted"/>
<sequence>MIIERNKGNKASISFDKLYINNDIHTFNDNTQSVERIASRTSFPLRAYPLTIDDSLTNKAKCHVDHPLPMTTFLRWSPTIFPLIVRTSPRMTTLRANQLSHRNLAKANT</sequence>